<dbReference type="InterPro" id="IPR057870">
    <property type="entry name" value="HR1_TOCA"/>
</dbReference>
<gene>
    <name evidence="9" type="ORF">KUTeg_008512</name>
</gene>
<evidence type="ECO:0000256" key="5">
    <source>
        <dbReference type="ARBA" id="ARBA00023054"/>
    </source>
</evidence>
<evidence type="ECO:0000256" key="4">
    <source>
        <dbReference type="ARBA" id="ARBA00022553"/>
    </source>
</evidence>
<evidence type="ECO:0000313" key="9">
    <source>
        <dbReference type="EMBL" id="KAJ8313951.1"/>
    </source>
</evidence>
<evidence type="ECO:0000256" key="7">
    <source>
        <dbReference type="SAM" id="MobiDB-lite"/>
    </source>
</evidence>
<evidence type="ECO:0000256" key="2">
    <source>
        <dbReference type="ARBA" id="ARBA00022443"/>
    </source>
</evidence>
<dbReference type="PANTHER" id="PTHR23065:SF7">
    <property type="entry name" value="NOSTRIN, ISOFORM H"/>
    <property type="match status" value="1"/>
</dbReference>
<dbReference type="Pfam" id="PF25610">
    <property type="entry name" value="HR1_TOCA"/>
    <property type="match status" value="1"/>
</dbReference>
<keyword evidence="4" id="KW-0597">Phosphoprotein</keyword>
<organism evidence="9 10">
    <name type="scientific">Tegillarca granosa</name>
    <name type="common">Malaysian cockle</name>
    <name type="synonym">Anadara granosa</name>
    <dbReference type="NCBI Taxonomy" id="220873"/>
    <lineage>
        <taxon>Eukaryota</taxon>
        <taxon>Metazoa</taxon>
        <taxon>Spiralia</taxon>
        <taxon>Lophotrochozoa</taxon>
        <taxon>Mollusca</taxon>
        <taxon>Bivalvia</taxon>
        <taxon>Autobranchia</taxon>
        <taxon>Pteriomorphia</taxon>
        <taxon>Arcoida</taxon>
        <taxon>Arcoidea</taxon>
        <taxon>Arcidae</taxon>
        <taxon>Tegillarca</taxon>
    </lineage>
</organism>
<dbReference type="Gene3D" id="2.30.30.40">
    <property type="entry name" value="SH3 Domains"/>
    <property type="match status" value="1"/>
</dbReference>
<dbReference type="InterPro" id="IPR036028">
    <property type="entry name" value="SH3-like_dom_sf"/>
</dbReference>
<evidence type="ECO:0000256" key="3">
    <source>
        <dbReference type="ARBA" id="ARBA00022490"/>
    </source>
</evidence>
<feature type="region of interest" description="Disordered" evidence="7">
    <location>
        <begin position="223"/>
        <end position="249"/>
    </location>
</feature>
<feature type="domain" description="SH3" evidence="8">
    <location>
        <begin position="440"/>
        <end position="502"/>
    </location>
</feature>
<dbReference type="Gene3D" id="1.20.1270.60">
    <property type="entry name" value="Arfaptin homology (AH) domain/BAR domain"/>
    <property type="match status" value="1"/>
</dbReference>
<evidence type="ECO:0000259" key="8">
    <source>
        <dbReference type="PROSITE" id="PS50002"/>
    </source>
</evidence>
<evidence type="ECO:0000256" key="6">
    <source>
        <dbReference type="PROSITE-ProRule" id="PRU00192"/>
    </source>
</evidence>
<keyword evidence="2 6" id="KW-0728">SH3 domain</keyword>
<reference evidence="9 10" key="1">
    <citation type="submission" date="2022-12" db="EMBL/GenBank/DDBJ databases">
        <title>Chromosome-level genome of Tegillarca granosa.</title>
        <authorList>
            <person name="Kim J."/>
        </authorList>
    </citation>
    <scope>NUCLEOTIDE SEQUENCE [LARGE SCALE GENOMIC DNA]</scope>
    <source>
        <strain evidence="9">Teg-2019</strain>
        <tissue evidence="9">Adductor muscle</tissue>
    </source>
</reference>
<sequence>MINDNSGYNKYIGLHEFLHEVFFFKYLIFFHTVLLKKLVGKYIFARMVIMAAAQQVNHPFCRQCHICKVAKRRSRFGRMSMIIPESVETWINTVSIPYSLEHFAKGSEFCKEVSLVLQERADLEGNYAKNLSKLSAKLTKAASGTIGNLGAALLEEISKPLKHLVEAQHKARKPIEATVDKSLKTLTDRRADEVKAKKNTYTSAKEVEKAEDSLTEARAGKGKYSEKDISKKKSVNSYPKPYRKQTKNTGCSQLQALEEERIAKMSEYLNHYNSHVSMLGPKLTQAEDMQFTMKSDRRKSALQNYLLYLRQAIEREKKGVEKLVEVYEQRPNFADKDAQDDARQRLAQVTFTMNFLEASHFKMASVLAKLEGQPKMTHKFSPYVEHTRDKQGIPISTLKLPLNLALEGKSGYDVTSVTVGALANDEFDDFDDCNDCHENQMLGRCRVVYDYTAMHNDELSIKNGDVISIYEKQPDGWWQGELRGRRGIRLEKKWNYLYVLKF</sequence>
<dbReference type="Gene3D" id="6.10.140.470">
    <property type="match status" value="1"/>
</dbReference>
<accession>A0ABQ9FBI5</accession>
<dbReference type="SMART" id="SM00326">
    <property type="entry name" value="SH3"/>
    <property type="match status" value="1"/>
</dbReference>
<keyword evidence="5" id="KW-0175">Coiled coil</keyword>
<dbReference type="SUPFAM" id="SSF103657">
    <property type="entry name" value="BAR/IMD domain-like"/>
    <property type="match status" value="1"/>
</dbReference>
<keyword evidence="10" id="KW-1185">Reference proteome</keyword>
<name>A0ABQ9FBI5_TEGGR</name>
<dbReference type="Proteomes" id="UP001217089">
    <property type="component" value="Unassembled WGS sequence"/>
</dbReference>
<dbReference type="InterPro" id="IPR027267">
    <property type="entry name" value="AH/BAR_dom_sf"/>
</dbReference>
<evidence type="ECO:0000256" key="1">
    <source>
        <dbReference type="ARBA" id="ARBA00004496"/>
    </source>
</evidence>
<comment type="subcellular location">
    <subcellularLocation>
        <location evidence="1">Cytoplasm</location>
    </subcellularLocation>
</comment>
<dbReference type="Pfam" id="PF00611">
    <property type="entry name" value="FCH"/>
    <property type="match status" value="1"/>
</dbReference>
<dbReference type="InterPro" id="IPR001060">
    <property type="entry name" value="FCH_dom"/>
</dbReference>
<keyword evidence="3" id="KW-0963">Cytoplasm</keyword>
<dbReference type="SUPFAM" id="SSF50044">
    <property type="entry name" value="SH3-domain"/>
    <property type="match status" value="1"/>
</dbReference>
<proteinExistence type="predicted"/>
<comment type="caution">
    <text evidence="9">The sequence shown here is derived from an EMBL/GenBank/DDBJ whole genome shotgun (WGS) entry which is preliminary data.</text>
</comment>
<dbReference type="PROSITE" id="PS50002">
    <property type="entry name" value="SH3"/>
    <property type="match status" value="1"/>
</dbReference>
<evidence type="ECO:0000313" key="10">
    <source>
        <dbReference type="Proteomes" id="UP001217089"/>
    </source>
</evidence>
<dbReference type="EMBL" id="JARBDR010000342">
    <property type="protein sequence ID" value="KAJ8313951.1"/>
    <property type="molecule type" value="Genomic_DNA"/>
</dbReference>
<dbReference type="PANTHER" id="PTHR23065">
    <property type="entry name" value="PROLINE-SERINE-THREONINE PHOSPHATASE INTERACTING PROTEIN 1"/>
    <property type="match status" value="1"/>
</dbReference>
<protein>
    <recommendedName>
        <fullName evidence="8">SH3 domain-containing protein</fullName>
    </recommendedName>
</protein>
<dbReference type="Pfam" id="PF00018">
    <property type="entry name" value="SH3_1"/>
    <property type="match status" value="1"/>
</dbReference>
<dbReference type="InterPro" id="IPR001452">
    <property type="entry name" value="SH3_domain"/>
</dbReference>